<evidence type="ECO:0000259" key="3">
    <source>
        <dbReference type="Pfam" id="PF21028"/>
    </source>
</evidence>
<comment type="caution">
    <text evidence="4">The sequence shown here is derived from an EMBL/GenBank/DDBJ whole genome shotgun (WGS) entry which is preliminary data.</text>
</comment>
<dbReference type="Pfam" id="PF06938">
    <property type="entry name" value="DUF1285_N"/>
    <property type="match status" value="1"/>
</dbReference>
<accession>A0A1E8CGE7</accession>
<dbReference type="InterPro" id="IPR023361">
    <property type="entry name" value="DUF1285_beta_roll_sf"/>
</dbReference>
<gene>
    <name evidence="4" type="ORF">PHACT_12895</name>
</gene>
<evidence type="ECO:0000259" key="2">
    <source>
        <dbReference type="Pfam" id="PF06938"/>
    </source>
</evidence>
<sequence length="197" mass="21380">MTEKTASPDNLLKQIGKQKGPAPVHDWDPPYCGEMDMRIAADGRWYHESSPIGRIAMVRLFSSILRLDDDGHHYLVTPVEKVRITVDDCPFVAQLLDVSGEGSGQQLTFTLNTGETVIAGADNAIEVTTDEAGQPHPVIEVRHGLKALISRSVFYQMVALAESGRDASADTKALKNNNSEDDIGVVSDGVFFALSGR</sequence>
<dbReference type="RefSeq" id="WP_070118692.1">
    <property type="nucleotide sequence ID" value="NZ_MASR01000002.1"/>
</dbReference>
<evidence type="ECO:0000313" key="4">
    <source>
        <dbReference type="EMBL" id="OFE11442.1"/>
    </source>
</evidence>
<organism evidence="4 5">
    <name type="scientific">Pseudohongiella acticola</name>
    <dbReference type="NCBI Taxonomy" id="1524254"/>
    <lineage>
        <taxon>Bacteria</taxon>
        <taxon>Pseudomonadati</taxon>
        <taxon>Pseudomonadota</taxon>
        <taxon>Gammaproteobacteria</taxon>
        <taxon>Pseudomonadales</taxon>
        <taxon>Pseudohongiellaceae</taxon>
        <taxon>Pseudohongiella</taxon>
    </lineage>
</organism>
<dbReference type="EMBL" id="MASR01000002">
    <property type="protein sequence ID" value="OFE11442.1"/>
    <property type="molecule type" value="Genomic_DNA"/>
</dbReference>
<name>A0A1E8CGE7_9GAMM</name>
<reference evidence="5" key="1">
    <citation type="submission" date="2016-07" db="EMBL/GenBank/DDBJ databases">
        <authorList>
            <person name="Florea S."/>
            <person name="Webb J.S."/>
            <person name="Jaromczyk J."/>
            <person name="Schardl C.L."/>
        </authorList>
    </citation>
    <scope>NUCLEOTIDE SEQUENCE [LARGE SCALE GENOMIC DNA]</scope>
    <source>
        <strain evidence="5">KCTC 42131</strain>
    </source>
</reference>
<dbReference type="InterPro" id="IPR048341">
    <property type="entry name" value="DUF1285_N"/>
</dbReference>
<dbReference type="STRING" id="1524254.PHACT_12895"/>
<dbReference type="Pfam" id="PF21028">
    <property type="entry name" value="DUF1285_C"/>
    <property type="match status" value="1"/>
</dbReference>
<feature type="region of interest" description="Disordered" evidence="1">
    <location>
        <begin position="1"/>
        <end position="25"/>
    </location>
</feature>
<evidence type="ECO:0008006" key="6">
    <source>
        <dbReference type="Google" id="ProtNLM"/>
    </source>
</evidence>
<dbReference type="Gene3D" id="2.30.270.10">
    <property type="entry name" value="duf1285 protein"/>
    <property type="match status" value="1"/>
</dbReference>
<evidence type="ECO:0000313" key="5">
    <source>
        <dbReference type="Proteomes" id="UP000175669"/>
    </source>
</evidence>
<evidence type="ECO:0000256" key="1">
    <source>
        <dbReference type="SAM" id="MobiDB-lite"/>
    </source>
</evidence>
<feature type="domain" description="DUF1285" evidence="2">
    <location>
        <begin position="22"/>
        <end position="88"/>
    </location>
</feature>
<dbReference type="OrthoDB" id="3078366at2"/>
<feature type="domain" description="DUF1285" evidence="3">
    <location>
        <begin position="90"/>
        <end position="194"/>
    </location>
</feature>
<proteinExistence type="predicted"/>
<dbReference type="AlphaFoldDB" id="A0A1E8CGE7"/>
<protein>
    <recommendedName>
        <fullName evidence="6">Proteophosphoglycan</fullName>
    </recommendedName>
</protein>
<dbReference type="Gene3D" id="3.10.540.10">
    <property type="entry name" value="duf1285 like domain"/>
    <property type="match status" value="1"/>
</dbReference>
<dbReference type="Proteomes" id="UP000175669">
    <property type="component" value="Unassembled WGS sequence"/>
</dbReference>
<keyword evidence="5" id="KW-1185">Reference proteome</keyword>
<dbReference type="InterPro" id="IPR048342">
    <property type="entry name" value="DUF1285_C"/>
</dbReference>